<protein>
    <recommendedName>
        <fullName evidence="6">SLC26A/SulP transporter domain-containing protein</fullName>
    </recommendedName>
</protein>
<evidence type="ECO:0000256" key="5">
    <source>
        <dbReference type="SAM" id="Phobius"/>
    </source>
</evidence>
<accession>A0A6J5XIM6</accession>
<dbReference type="OrthoDB" id="288203at2759"/>
<dbReference type="GO" id="GO:0016020">
    <property type="term" value="C:membrane"/>
    <property type="evidence" value="ECO:0007669"/>
    <property type="project" value="UniProtKB-SubCell"/>
</dbReference>
<dbReference type="InterPro" id="IPR001902">
    <property type="entry name" value="SLC26A/SulP_fam"/>
</dbReference>
<keyword evidence="4 5" id="KW-0472">Membrane</keyword>
<evidence type="ECO:0000313" key="7">
    <source>
        <dbReference type="EMBL" id="CAB4313836.1"/>
    </source>
</evidence>
<feature type="domain" description="SLC26A/SulP transporter" evidence="6">
    <location>
        <begin position="5"/>
        <end position="115"/>
    </location>
</feature>
<feature type="transmembrane region" description="Helical" evidence="5">
    <location>
        <begin position="72"/>
        <end position="96"/>
    </location>
</feature>
<comment type="subcellular location">
    <subcellularLocation>
        <location evidence="1">Membrane</location>
        <topology evidence="1">Multi-pass membrane protein</topology>
    </subcellularLocation>
</comment>
<dbReference type="AlphaFoldDB" id="A0A6J5XIM6"/>
<name>A0A6J5XIM6_PRUAR</name>
<evidence type="ECO:0000313" key="8">
    <source>
        <dbReference type="Proteomes" id="UP000507245"/>
    </source>
</evidence>
<evidence type="ECO:0000256" key="1">
    <source>
        <dbReference type="ARBA" id="ARBA00004141"/>
    </source>
</evidence>
<dbReference type="GO" id="GO:0055085">
    <property type="term" value="P:transmembrane transport"/>
    <property type="evidence" value="ECO:0007669"/>
    <property type="project" value="InterPro"/>
</dbReference>
<evidence type="ECO:0000256" key="3">
    <source>
        <dbReference type="ARBA" id="ARBA00022989"/>
    </source>
</evidence>
<gene>
    <name evidence="7" type="ORF">ORAREDHAP_LOCUS37394</name>
</gene>
<keyword evidence="3 5" id="KW-1133">Transmembrane helix</keyword>
<organism evidence="7 8">
    <name type="scientific">Prunus armeniaca</name>
    <name type="common">Apricot</name>
    <name type="synonym">Armeniaca vulgaris</name>
    <dbReference type="NCBI Taxonomy" id="36596"/>
    <lineage>
        <taxon>Eukaryota</taxon>
        <taxon>Viridiplantae</taxon>
        <taxon>Streptophyta</taxon>
        <taxon>Embryophyta</taxon>
        <taxon>Tracheophyta</taxon>
        <taxon>Spermatophyta</taxon>
        <taxon>Magnoliopsida</taxon>
        <taxon>eudicotyledons</taxon>
        <taxon>Gunneridae</taxon>
        <taxon>Pentapetalae</taxon>
        <taxon>rosids</taxon>
        <taxon>fabids</taxon>
        <taxon>Rosales</taxon>
        <taxon>Rosaceae</taxon>
        <taxon>Amygdaloideae</taxon>
        <taxon>Amygdaleae</taxon>
        <taxon>Prunus</taxon>
    </lineage>
</organism>
<keyword evidence="8" id="KW-1185">Reference proteome</keyword>
<dbReference type="InterPro" id="IPR011547">
    <property type="entry name" value="SLC26A/SulP_dom"/>
</dbReference>
<sequence>MAPDTSPVPPLVYAMKETSRDLVIGAEAVDSPLLSSVILESYPGVDAINYKRLFLQLCLHESFKLPVESSGWLGFLVDFLSHAAITGFMAGAAIIIDLQQLKGLFGIKHFTNKTDST</sequence>
<evidence type="ECO:0000259" key="6">
    <source>
        <dbReference type="Pfam" id="PF00916"/>
    </source>
</evidence>
<dbReference type="EMBL" id="CAEKKB010000006">
    <property type="protein sequence ID" value="CAB4313836.1"/>
    <property type="molecule type" value="Genomic_DNA"/>
</dbReference>
<keyword evidence="2 5" id="KW-0812">Transmembrane</keyword>
<reference evidence="8" key="1">
    <citation type="journal article" date="2020" name="Genome Biol.">
        <title>Gamete binning: chromosome-level and haplotype-resolved genome assembly enabled by high-throughput single-cell sequencing of gamete genomes.</title>
        <authorList>
            <person name="Campoy J.A."/>
            <person name="Sun H."/>
            <person name="Goel M."/>
            <person name="Jiao W.-B."/>
            <person name="Folz-Donahue K."/>
            <person name="Wang N."/>
            <person name="Rubio M."/>
            <person name="Liu C."/>
            <person name="Kukat C."/>
            <person name="Ruiz D."/>
            <person name="Huettel B."/>
            <person name="Schneeberger K."/>
        </authorList>
    </citation>
    <scope>NUCLEOTIDE SEQUENCE [LARGE SCALE GENOMIC DNA]</scope>
    <source>
        <strain evidence="8">cv. Rojo Pasion</strain>
    </source>
</reference>
<dbReference type="Proteomes" id="UP000507245">
    <property type="component" value="Unassembled WGS sequence"/>
</dbReference>
<dbReference type="Pfam" id="PF00916">
    <property type="entry name" value="Sulfate_transp"/>
    <property type="match status" value="1"/>
</dbReference>
<evidence type="ECO:0000256" key="4">
    <source>
        <dbReference type="ARBA" id="ARBA00023136"/>
    </source>
</evidence>
<dbReference type="PANTHER" id="PTHR11814">
    <property type="entry name" value="SULFATE TRANSPORTER"/>
    <property type="match status" value="1"/>
</dbReference>
<proteinExistence type="predicted"/>
<evidence type="ECO:0000256" key="2">
    <source>
        <dbReference type="ARBA" id="ARBA00022692"/>
    </source>
</evidence>